<feature type="transmembrane region" description="Helical" evidence="1">
    <location>
        <begin position="64"/>
        <end position="83"/>
    </location>
</feature>
<comment type="caution">
    <text evidence="2">The sequence shown here is derived from an EMBL/GenBank/DDBJ whole genome shotgun (WGS) entry which is preliminary data.</text>
</comment>
<reference evidence="3" key="1">
    <citation type="submission" date="2016-12" db="EMBL/GenBank/DDBJ databases">
        <authorList>
            <person name="Meng X."/>
        </authorList>
    </citation>
    <scope>NUCLEOTIDE SEQUENCE [LARGE SCALE GENOMIC DNA]</scope>
    <source>
        <strain evidence="3">DSM 19116</strain>
    </source>
</reference>
<keyword evidence="1" id="KW-0472">Membrane</keyword>
<evidence type="ECO:0000313" key="3">
    <source>
        <dbReference type="Proteomes" id="UP000185628"/>
    </source>
</evidence>
<sequence>MLCLITKEITISTLAIAARPTSEYQRDLALNCDSVKRAQLFFALLAAMFIISVVGVATTPILTIGAGLVAATVTVVTAVRSVLAHA</sequence>
<protein>
    <submittedName>
        <fullName evidence="2">Uncharacterized protein</fullName>
    </submittedName>
</protein>
<organism evidence="2 3">
    <name type="scientific">Bowdeniella nasicola</name>
    <dbReference type="NCBI Taxonomy" id="208480"/>
    <lineage>
        <taxon>Bacteria</taxon>
        <taxon>Bacillati</taxon>
        <taxon>Actinomycetota</taxon>
        <taxon>Actinomycetes</taxon>
        <taxon>Actinomycetales</taxon>
        <taxon>Actinomycetaceae</taxon>
        <taxon>Bowdeniella</taxon>
    </lineage>
</organism>
<keyword evidence="1" id="KW-1133">Transmembrane helix</keyword>
<dbReference type="RefSeq" id="WP_073716716.1">
    <property type="nucleotide sequence ID" value="NZ_MQVR01000038.1"/>
</dbReference>
<feature type="transmembrane region" description="Helical" evidence="1">
    <location>
        <begin position="40"/>
        <end position="58"/>
    </location>
</feature>
<dbReference type="Proteomes" id="UP000185628">
    <property type="component" value="Unassembled WGS sequence"/>
</dbReference>
<dbReference type="EMBL" id="MQVR01000038">
    <property type="protein sequence ID" value="OKL53815.1"/>
    <property type="molecule type" value="Genomic_DNA"/>
</dbReference>
<evidence type="ECO:0000256" key="1">
    <source>
        <dbReference type="SAM" id="Phobius"/>
    </source>
</evidence>
<keyword evidence="3" id="KW-1185">Reference proteome</keyword>
<dbReference type="AlphaFoldDB" id="A0A1Q5Q264"/>
<name>A0A1Q5Q264_9ACTO</name>
<accession>A0A1Q5Q264</accession>
<evidence type="ECO:0000313" key="2">
    <source>
        <dbReference type="EMBL" id="OKL53815.1"/>
    </source>
</evidence>
<gene>
    <name evidence="2" type="ORF">BSZ39_07335</name>
</gene>
<keyword evidence="1" id="KW-0812">Transmembrane</keyword>
<proteinExistence type="predicted"/>